<reference evidence="2" key="2">
    <citation type="submission" date="2017-06" db="EMBL/GenBank/DDBJ databases">
        <title>The pomegranate genome and the genomics of punicalagin biosynthesis.</title>
        <authorList>
            <person name="Xu C."/>
        </authorList>
    </citation>
    <scope>NUCLEOTIDE SEQUENCE [LARGE SCALE GENOMIC DNA]</scope>
    <source>
        <tissue evidence="2">Fresh leaf</tissue>
    </source>
</reference>
<organism evidence="2 4">
    <name type="scientific">Punica granatum</name>
    <name type="common">Pomegranate</name>
    <dbReference type="NCBI Taxonomy" id="22663"/>
    <lineage>
        <taxon>Eukaryota</taxon>
        <taxon>Viridiplantae</taxon>
        <taxon>Streptophyta</taxon>
        <taxon>Embryophyta</taxon>
        <taxon>Tracheophyta</taxon>
        <taxon>Spermatophyta</taxon>
        <taxon>Magnoliopsida</taxon>
        <taxon>eudicotyledons</taxon>
        <taxon>Gunneridae</taxon>
        <taxon>Pentapetalae</taxon>
        <taxon>rosids</taxon>
        <taxon>malvids</taxon>
        <taxon>Myrtales</taxon>
        <taxon>Lythraceae</taxon>
        <taxon>Punica</taxon>
    </lineage>
</organism>
<reference evidence="3 5" key="3">
    <citation type="submission" date="2017-11" db="EMBL/GenBank/DDBJ databases">
        <title>De-novo sequencing of pomegranate (Punica granatum L.) genome.</title>
        <authorList>
            <person name="Akparov Z."/>
            <person name="Amiraslanov A."/>
            <person name="Hajiyeva S."/>
            <person name="Abbasov M."/>
            <person name="Kaur K."/>
            <person name="Hamwieh A."/>
            <person name="Solovyev V."/>
            <person name="Salamov A."/>
            <person name="Braich B."/>
            <person name="Kosarev P."/>
            <person name="Mahmoud A."/>
            <person name="Hajiyev E."/>
            <person name="Babayeva S."/>
            <person name="Izzatullayeva V."/>
            <person name="Mammadov A."/>
            <person name="Mammadov A."/>
            <person name="Sharifova S."/>
            <person name="Ojaghi J."/>
            <person name="Eynullazada K."/>
            <person name="Bayramov B."/>
            <person name="Abdulazimova A."/>
            <person name="Shahmuradov I."/>
        </authorList>
    </citation>
    <scope>NUCLEOTIDE SEQUENCE [LARGE SCALE GENOMIC DNA]</scope>
    <source>
        <strain evidence="3">AG2017</strain>
        <strain evidence="5">cv. AG2017</strain>
        <tissue evidence="3">Leaf</tissue>
    </source>
</reference>
<comment type="caution">
    <text evidence="2">The sequence shown here is derived from an EMBL/GenBank/DDBJ whole genome shotgun (WGS) entry which is preliminary data.</text>
</comment>
<reference evidence="4" key="1">
    <citation type="journal article" date="2017" name="Plant J.">
        <title>The pomegranate (Punica granatum L.) genome and the genomics of punicalagin biosynthesis.</title>
        <authorList>
            <person name="Qin G."/>
            <person name="Xu C."/>
            <person name="Ming R."/>
            <person name="Tang H."/>
            <person name="Guyot R."/>
            <person name="Kramer E.M."/>
            <person name="Hu Y."/>
            <person name="Yi X."/>
            <person name="Qi Y."/>
            <person name="Xu X."/>
            <person name="Gao Z."/>
            <person name="Pan H."/>
            <person name="Jian J."/>
            <person name="Tian Y."/>
            <person name="Yue Z."/>
            <person name="Xu Y."/>
        </authorList>
    </citation>
    <scope>NUCLEOTIDE SEQUENCE [LARGE SCALE GENOMIC DNA]</scope>
    <source>
        <strain evidence="4">cv. Dabenzi</strain>
    </source>
</reference>
<proteinExistence type="predicted"/>
<name>A0A218XSE2_PUNGR</name>
<accession>A0A218XSE2</accession>
<evidence type="ECO:0000313" key="2">
    <source>
        <dbReference type="EMBL" id="OWM87854.1"/>
    </source>
</evidence>
<dbReference type="EMBL" id="PGOL01001021">
    <property type="protein sequence ID" value="PKI61645.1"/>
    <property type="molecule type" value="Genomic_DNA"/>
</dbReference>
<dbReference type="EMBL" id="MTKT01000805">
    <property type="protein sequence ID" value="OWM87854.1"/>
    <property type="molecule type" value="Genomic_DNA"/>
</dbReference>
<protein>
    <submittedName>
        <fullName evidence="2">Uncharacterized protein</fullName>
    </submittedName>
</protein>
<gene>
    <name evidence="2" type="ORF">CDL15_Pgr019438</name>
    <name evidence="3" type="ORF">CRG98_017957</name>
</gene>
<evidence type="ECO:0000256" key="1">
    <source>
        <dbReference type="SAM" id="MobiDB-lite"/>
    </source>
</evidence>
<dbReference type="Proteomes" id="UP000197138">
    <property type="component" value="Unassembled WGS sequence"/>
</dbReference>
<sequence length="103" mass="11228">MASLWPNLIKKREFQSIGGRPETQTSQPLLGGGSTRVLDARPGLAMVGRPRDEVLEPTGRGPRAHGRGSSRHLKLSKAQTLGPWRPPLHLLSPVKTYRCGSDP</sequence>
<evidence type="ECO:0000313" key="4">
    <source>
        <dbReference type="Proteomes" id="UP000197138"/>
    </source>
</evidence>
<feature type="compositionally biased region" description="Basic residues" evidence="1">
    <location>
        <begin position="62"/>
        <end position="75"/>
    </location>
</feature>
<evidence type="ECO:0000313" key="5">
    <source>
        <dbReference type="Proteomes" id="UP000233551"/>
    </source>
</evidence>
<dbReference type="Proteomes" id="UP000233551">
    <property type="component" value="Unassembled WGS sequence"/>
</dbReference>
<keyword evidence="5" id="KW-1185">Reference proteome</keyword>
<feature type="region of interest" description="Disordered" evidence="1">
    <location>
        <begin position="15"/>
        <end position="103"/>
    </location>
</feature>
<evidence type="ECO:0000313" key="3">
    <source>
        <dbReference type="EMBL" id="PKI61645.1"/>
    </source>
</evidence>
<dbReference type="AlphaFoldDB" id="A0A218XSE2"/>